<keyword evidence="1" id="KW-1133">Transmembrane helix</keyword>
<feature type="transmembrane region" description="Helical" evidence="1">
    <location>
        <begin position="84"/>
        <end position="108"/>
    </location>
</feature>
<feature type="transmembrane region" description="Helical" evidence="1">
    <location>
        <begin position="133"/>
        <end position="156"/>
    </location>
</feature>
<reference evidence="2 3" key="1">
    <citation type="submission" date="2017-08" db="EMBL/GenBank/DDBJ databases">
        <authorList>
            <person name="de Groot N.N."/>
        </authorList>
    </citation>
    <scope>NUCLEOTIDE SEQUENCE [LARGE SCALE GENOMIC DNA]</scope>
    <source>
        <strain evidence="2 3">JC228</strain>
    </source>
</reference>
<dbReference type="OrthoDB" id="2855067at2"/>
<dbReference type="EMBL" id="OAOP01000004">
    <property type="protein sequence ID" value="SNX70738.1"/>
    <property type="molecule type" value="Genomic_DNA"/>
</dbReference>
<evidence type="ECO:0000313" key="2">
    <source>
        <dbReference type="EMBL" id="SNX70738.1"/>
    </source>
</evidence>
<feature type="transmembrane region" description="Helical" evidence="1">
    <location>
        <begin position="186"/>
        <end position="204"/>
    </location>
</feature>
<dbReference type="AlphaFoldDB" id="A0A285CUL3"/>
<keyword evidence="1" id="KW-0472">Membrane</keyword>
<organism evidence="2 3">
    <name type="scientific">Bacillus oleivorans</name>
    <dbReference type="NCBI Taxonomy" id="1448271"/>
    <lineage>
        <taxon>Bacteria</taxon>
        <taxon>Bacillati</taxon>
        <taxon>Bacillota</taxon>
        <taxon>Bacilli</taxon>
        <taxon>Bacillales</taxon>
        <taxon>Bacillaceae</taxon>
        <taxon>Bacillus</taxon>
    </lineage>
</organism>
<evidence type="ECO:0000313" key="3">
    <source>
        <dbReference type="Proteomes" id="UP000219546"/>
    </source>
</evidence>
<keyword evidence="1" id="KW-0812">Transmembrane</keyword>
<gene>
    <name evidence="2" type="ORF">SAMN05877753_104307</name>
</gene>
<proteinExistence type="predicted"/>
<name>A0A285CUL3_9BACI</name>
<evidence type="ECO:0000256" key="1">
    <source>
        <dbReference type="SAM" id="Phobius"/>
    </source>
</evidence>
<protein>
    <submittedName>
        <fullName evidence="2">Uncharacterized protein</fullName>
    </submittedName>
</protein>
<keyword evidence="3" id="KW-1185">Reference proteome</keyword>
<sequence length="220" mass="24362">MQTNSLPRSFTVVFGGVCFFLSALLMIVSLFGPPLAGDIAFLDWVLERPGYTLFFTYMVLGFSLFNVPALLGATHLVKGRGEKLIYFGSITALIGNFFFTILVTEALIQRGMATLEREPMVALLQWIFETPVYIVPHMLFFLLFYVGLLLLTIGLFRARVASKWLIVAGVVQLFAGFLEFGPAQAYVQSAVTLALFGGIGWVLIRKPEEGDTMVTVQKSI</sequence>
<feature type="transmembrane region" description="Helical" evidence="1">
    <location>
        <begin position="51"/>
        <end position="72"/>
    </location>
</feature>
<dbReference type="Proteomes" id="UP000219546">
    <property type="component" value="Unassembled WGS sequence"/>
</dbReference>
<feature type="transmembrane region" description="Helical" evidence="1">
    <location>
        <begin position="12"/>
        <end position="31"/>
    </location>
</feature>
<feature type="transmembrane region" description="Helical" evidence="1">
    <location>
        <begin position="163"/>
        <end position="180"/>
    </location>
</feature>
<accession>A0A285CUL3</accession>
<dbReference type="RefSeq" id="WP_097158693.1">
    <property type="nucleotide sequence ID" value="NZ_JBEPMQ010000006.1"/>
</dbReference>